<protein>
    <submittedName>
        <fullName evidence="1">Uncharacterized protein</fullName>
    </submittedName>
</protein>
<dbReference type="Proteomes" id="UP000597656">
    <property type="component" value="Unassembled WGS sequence"/>
</dbReference>
<sequence>MNVVGDVGELGGHWLSVPHEQLDTAERRELGEAAVRAAHEEDPAAFGVNVAGVCEQGELRGISARSNAQGRDAQLGQDRSKRIGLSYVGQGVRGDGMMDIARGVQQGLQSGAKRTRSQSRAAEILQVQQQDSIVGVHDRPALWTAHLALLITSASLVVTPGRRGILP</sequence>
<gene>
    <name evidence="1" type="ORF">GCM10011609_86880</name>
</gene>
<dbReference type="EMBL" id="BMNC01000033">
    <property type="protein sequence ID" value="GGN29669.1"/>
    <property type="molecule type" value="Genomic_DNA"/>
</dbReference>
<accession>A0ABQ2IWW1</accession>
<name>A0ABQ2IWW1_9PSEU</name>
<evidence type="ECO:0000313" key="2">
    <source>
        <dbReference type="Proteomes" id="UP000597656"/>
    </source>
</evidence>
<reference evidence="2" key="1">
    <citation type="journal article" date="2019" name="Int. J. Syst. Evol. Microbiol.">
        <title>The Global Catalogue of Microorganisms (GCM) 10K type strain sequencing project: providing services to taxonomists for standard genome sequencing and annotation.</title>
        <authorList>
            <consortium name="The Broad Institute Genomics Platform"/>
            <consortium name="The Broad Institute Genome Sequencing Center for Infectious Disease"/>
            <person name="Wu L."/>
            <person name="Ma J."/>
        </authorList>
    </citation>
    <scope>NUCLEOTIDE SEQUENCE [LARGE SCALE GENOMIC DNA]</scope>
    <source>
        <strain evidence="2">CGMCC 4.7319</strain>
    </source>
</reference>
<comment type="caution">
    <text evidence="1">The sequence shown here is derived from an EMBL/GenBank/DDBJ whole genome shotgun (WGS) entry which is preliminary data.</text>
</comment>
<proteinExistence type="predicted"/>
<keyword evidence="2" id="KW-1185">Reference proteome</keyword>
<evidence type="ECO:0000313" key="1">
    <source>
        <dbReference type="EMBL" id="GGN29669.1"/>
    </source>
</evidence>
<organism evidence="1 2">
    <name type="scientific">Lentzea pudingi</name>
    <dbReference type="NCBI Taxonomy" id="1789439"/>
    <lineage>
        <taxon>Bacteria</taxon>
        <taxon>Bacillati</taxon>
        <taxon>Actinomycetota</taxon>
        <taxon>Actinomycetes</taxon>
        <taxon>Pseudonocardiales</taxon>
        <taxon>Pseudonocardiaceae</taxon>
        <taxon>Lentzea</taxon>
    </lineage>
</organism>